<feature type="region of interest" description="Disordered" evidence="8">
    <location>
        <begin position="1"/>
        <end position="104"/>
    </location>
</feature>
<evidence type="ECO:0000256" key="4">
    <source>
        <dbReference type="ARBA" id="ARBA00005975"/>
    </source>
</evidence>
<comment type="subcellular location">
    <subcellularLocation>
        <location evidence="2">Endosome membrane</location>
        <topology evidence="2">Peripheral membrane protein</topology>
    </subcellularLocation>
    <subcellularLocation>
        <location evidence="1">Late endosome membrane</location>
    </subcellularLocation>
    <subcellularLocation>
        <location evidence="3">Lysosome membrane</location>
        <topology evidence="3">Peripheral membrane protein</topology>
        <orientation evidence="3">Cytoplasmic side</orientation>
    </subcellularLocation>
</comment>
<gene>
    <name evidence="9" type="ORF">OFUS_LOCUS19239</name>
</gene>
<dbReference type="InterPro" id="IPR006629">
    <property type="entry name" value="LITAF"/>
</dbReference>
<protein>
    <submittedName>
        <fullName evidence="9">Uncharacterized protein</fullName>
    </submittedName>
</protein>
<dbReference type="GO" id="GO:0005634">
    <property type="term" value="C:nucleus"/>
    <property type="evidence" value="ECO:0007669"/>
    <property type="project" value="TreeGrafter"/>
</dbReference>
<evidence type="ECO:0000256" key="5">
    <source>
        <dbReference type="ARBA" id="ARBA00022723"/>
    </source>
</evidence>
<keyword evidence="5" id="KW-0479">Metal-binding</keyword>
<sequence length="194" mass="21180">MDDHDKSVEKHEMSQMRFDKVTEQSPPQYNEAIQPPTGGPYQPQPGQYQPLPAQYQPPPEQYQPPPGQYQPPPGQYQPPPGQYQPPSGQYQPPPGGMATAQPTPSVPVQQTTVVIQNQQLLNIPTQTICQHCNNSVVTQVEYQSGTCTYIACIGLCLIGCGAGCCLIPFCMDGCKDVLHTCPQCHQIIGQKSGC</sequence>
<accession>A0A8J1U8S4</accession>
<proteinExistence type="inferred from homology"/>
<keyword evidence="7" id="KW-0472">Membrane</keyword>
<comment type="caution">
    <text evidence="9">The sequence shown here is derived from an EMBL/GenBank/DDBJ whole genome shotgun (WGS) entry which is preliminary data.</text>
</comment>
<dbReference type="Proteomes" id="UP000749559">
    <property type="component" value="Unassembled WGS sequence"/>
</dbReference>
<evidence type="ECO:0000256" key="3">
    <source>
        <dbReference type="ARBA" id="ARBA00004630"/>
    </source>
</evidence>
<feature type="compositionally biased region" description="Pro residues" evidence="8">
    <location>
        <begin position="55"/>
        <end position="83"/>
    </location>
</feature>
<dbReference type="PANTHER" id="PTHR23292">
    <property type="entry name" value="LIPOPOLYSACCHARIDE-INDUCED TUMOR NECROSIS FACTOR-ALPHA FACTOR"/>
    <property type="match status" value="1"/>
</dbReference>
<dbReference type="OrthoDB" id="5599753at2759"/>
<dbReference type="Pfam" id="PF10601">
    <property type="entry name" value="zf-LITAF-like"/>
    <property type="match status" value="1"/>
</dbReference>
<dbReference type="GO" id="GO:0008270">
    <property type="term" value="F:zinc ion binding"/>
    <property type="evidence" value="ECO:0007669"/>
    <property type="project" value="TreeGrafter"/>
</dbReference>
<name>A0A8J1U8S4_OWEFU</name>
<dbReference type="GO" id="GO:0098560">
    <property type="term" value="C:cytoplasmic side of late endosome membrane"/>
    <property type="evidence" value="ECO:0007669"/>
    <property type="project" value="TreeGrafter"/>
</dbReference>
<dbReference type="PROSITE" id="PS51837">
    <property type="entry name" value="LITAF"/>
    <property type="match status" value="1"/>
</dbReference>
<dbReference type="EMBL" id="CAIIXF020000009">
    <property type="protein sequence ID" value="CAH1794566.1"/>
    <property type="molecule type" value="Genomic_DNA"/>
</dbReference>
<organism evidence="9 10">
    <name type="scientific">Owenia fusiformis</name>
    <name type="common">Polychaete worm</name>
    <dbReference type="NCBI Taxonomy" id="6347"/>
    <lineage>
        <taxon>Eukaryota</taxon>
        <taxon>Metazoa</taxon>
        <taxon>Spiralia</taxon>
        <taxon>Lophotrochozoa</taxon>
        <taxon>Annelida</taxon>
        <taxon>Polychaeta</taxon>
        <taxon>Sedentaria</taxon>
        <taxon>Canalipalpata</taxon>
        <taxon>Sabellida</taxon>
        <taxon>Oweniida</taxon>
        <taxon>Oweniidae</taxon>
        <taxon>Owenia</taxon>
    </lineage>
</organism>
<evidence type="ECO:0000256" key="2">
    <source>
        <dbReference type="ARBA" id="ARBA00004481"/>
    </source>
</evidence>
<evidence type="ECO:0000313" key="9">
    <source>
        <dbReference type="EMBL" id="CAH1794566.1"/>
    </source>
</evidence>
<feature type="compositionally biased region" description="Low complexity" evidence="8">
    <location>
        <begin position="34"/>
        <end position="54"/>
    </location>
</feature>
<reference evidence="9" key="1">
    <citation type="submission" date="2022-03" db="EMBL/GenBank/DDBJ databases">
        <authorList>
            <person name="Martin C."/>
        </authorList>
    </citation>
    <scope>NUCLEOTIDE SEQUENCE</scope>
</reference>
<comment type="similarity">
    <text evidence="4">Belongs to the CDIP1/LITAF family.</text>
</comment>
<evidence type="ECO:0000256" key="8">
    <source>
        <dbReference type="SAM" id="MobiDB-lite"/>
    </source>
</evidence>
<dbReference type="GO" id="GO:0098574">
    <property type="term" value="C:cytoplasmic side of lysosomal membrane"/>
    <property type="evidence" value="ECO:0007669"/>
    <property type="project" value="TreeGrafter"/>
</dbReference>
<evidence type="ECO:0000256" key="1">
    <source>
        <dbReference type="ARBA" id="ARBA00004414"/>
    </source>
</evidence>
<evidence type="ECO:0000256" key="7">
    <source>
        <dbReference type="ARBA" id="ARBA00023136"/>
    </source>
</evidence>
<dbReference type="AlphaFoldDB" id="A0A8J1U8S4"/>
<dbReference type="PANTHER" id="PTHR23292:SF47">
    <property type="entry name" value="LITAF DOMAIN-CONTAINING PROTEIN"/>
    <property type="match status" value="1"/>
</dbReference>
<evidence type="ECO:0000313" key="10">
    <source>
        <dbReference type="Proteomes" id="UP000749559"/>
    </source>
</evidence>
<feature type="compositionally biased region" description="Basic and acidic residues" evidence="8">
    <location>
        <begin position="1"/>
        <end position="22"/>
    </location>
</feature>
<dbReference type="InterPro" id="IPR037519">
    <property type="entry name" value="LITAF_fam"/>
</dbReference>
<keyword evidence="6" id="KW-0862">Zinc</keyword>
<keyword evidence="10" id="KW-1185">Reference proteome</keyword>
<evidence type="ECO:0000256" key="6">
    <source>
        <dbReference type="ARBA" id="ARBA00022833"/>
    </source>
</evidence>
<dbReference type="SMART" id="SM00714">
    <property type="entry name" value="LITAF"/>
    <property type="match status" value="1"/>
</dbReference>